<sequence length="79" mass="8878">MNRIYGLSLLLGIRSIQVSATFQATAVTLFILYHCKPQRFGIYSKRSPLPTRQFDSIKIANTSRLTAWLAIRAVHASPT</sequence>
<proteinExistence type="predicted"/>
<gene>
    <name evidence="1" type="ORF">BJ212DRAFT_1331577</name>
</gene>
<name>A0A9P7EJU8_9AGAM</name>
<comment type="caution">
    <text evidence="1">The sequence shown here is derived from an EMBL/GenBank/DDBJ whole genome shotgun (WGS) entry which is preliminary data.</text>
</comment>
<protein>
    <submittedName>
        <fullName evidence="1">Uncharacterized protein</fullName>
    </submittedName>
</protein>
<organism evidence="1 2">
    <name type="scientific">Suillus subaureus</name>
    <dbReference type="NCBI Taxonomy" id="48587"/>
    <lineage>
        <taxon>Eukaryota</taxon>
        <taxon>Fungi</taxon>
        <taxon>Dikarya</taxon>
        <taxon>Basidiomycota</taxon>
        <taxon>Agaricomycotina</taxon>
        <taxon>Agaricomycetes</taxon>
        <taxon>Agaricomycetidae</taxon>
        <taxon>Boletales</taxon>
        <taxon>Suillineae</taxon>
        <taxon>Suillaceae</taxon>
        <taxon>Suillus</taxon>
    </lineage>
</organism>
<evidence type="ECO:0000313" key="1">
    <source>
        <dbReference type="EMBL" id="KAG1822941.1"/>
    </source>
</evidence>
<dbReference type="GeneID" id="64628788"/>
<reference evidence="1" key="1">
    <citation type="journal article" date="2020" name="New Phytol.">
        <title>Comparative genomics reveals dynamic genome evolution in host specialist ectomycorrhizal fungi.</title>
        <authorList>
            <person name="Lofgren L.A."/>
            <person name="Nguyen N.H."/>
            <person name="Vilgalys R."/>
            <person name="Ruytinx J."/>
            <person name="Liao H.L."/>
            <person name="Branco S."/>
            <person name="Kuo A."/>
            <person name="LaButti K."/>
            <person name="Lipzen A."/>
            <person name="Andreopoulos W."/>
            <person name="Pangilinan J."/>
            <person name="Riley R."/>
            <person name="Hundley H."/>
            <person name="Na H."/>
            <person name="Barry K."/>
            <person name="Grigoriev I.V."/>
            <person name="Stajich J.E."/>
            <person name="Kennedy P.G."/>
        </authorList>
    </citation>
    <scope>NUCLEOTIDE SEQUENCE</scope>
    <source>
        <strain evidence="1">MN1</strain>
    </source>
</reference>
<evidence type="ECO:0000313" key="2">
    <source>
        <dbReference type="Proteomes" id="UP000807769"/>
    </source>
</evidence>
<dbReference type="EMBL" id="JABBWG010000005">
    <property type="protein sequence ID" value="KAG1822941.1"/>
    <property type="molecule type" value="Genomic_DNA"/>
</dbReference>
<dbReference type="Proteomes" id="UP000807769">
    <property type="component" value="Unassembled WGS sequence"/>
</dbReference>
<dbReference type="AlphaFoldDB" id="A0A9P7EJU8"/>
<accession>A0A9P7EJU8</accession>
<keyword evidence="2" id="KW-1185">Reference proteome</keyword>
<dbReference type="RefSeq" id="XP_041197347.1">
    <property type="nucleotide sequence ID" value="XM_041334771.1"/>
</dbReference>